<dbReference type="AlphaFoldDB" id="A0A820PBF0"/>
<comment type="caution">
    <text evidence="1">The sequence shown here is derived from an EMBL/GenBank/DDBJ whole genome shotgun (WGS) entry which is preliminary data.</text>
</comment>
<proteinExistence type="predicted"/>
<accession>A0A820PBF0</accession>
<dbReference type="EMBL" id="CAJOBG010040752">
    <property type="protein sequence ID" value="CAF4401908.1"/>
    <property type="molecule type" value="Genomic_DNA"/>
</dbReference>
<evidence type="ECO:0000313" key="1">
    <source>
        <dbReference type="EMBL" id="CAF4401908.1"/>
    </source>
</evidence>
<name>A0A820PBF0_9BILA</name>
<organism evidence="1 2">
    <name type="scientific">Rotaria magnacalcarata</name>
    <dbReference type="NCBI Taxonomy" id="392030"/>
    <lineage>
        <taxon>Eukaryota</taxon>
        <taxon>Metazoa</taxon>
        <taxon>Spiralia</taxon>
        <taxon>Gnathifera</taxon>
        <taxon>Rotifera</taxon>
        <taxon>Eurotatoria</taxon>
        <taxon>Bdelloidea</taxon>
        <taxon>Philodinida</taxon>
        <taxon>Philodinidae</taxon>
        <taxon>Rotaria</taxon>
    </lineage>
</organism>
<reference evidence="1" key="1">
    <citation type="submission" date="2021-02" db="EMBL/GenBank/DDBJ databases">
        <authorList>
            <person name="Nowell W R."/>
        </authorList>
    </citation>
    <scope>NUCLEOTIDE SEQUENCE</scope>
</reference>
<protein>
    <submittedName>
        <fullName evidence="1">Uncharacterized protein</fullName>
    </submittedName>
</protein>
<evidence type="ECO:0000313" key="2">
    <source>
        <dbReference type="Proteomes" id="UP000663866"/>
    </source>
</evidence>
<sequence length="124" mass="13895">HYLCHTDAQCTKTIAVPRPIYYATDNVAYYINSNYSEPQKIIQEENEAAFILVTQYGTRMMMIVIKNKNGLIQKRNKGVTEVWIHGGGDNLAAWFPITFGSEGGKILAETIVCLADSIRQKANP</sequence>
<gene>
    <name evidence="1" type="ORF">OVN521_LOCUS34921</name>
</gene>
<dbReference type="Proteomes" id="UP000663866">
    <property type="component" value="Unassembled WGS sequence"/>
</dbReference>
<feature type="non-terminal residue" evidence="1">
    <location>
        <position position="1"/>
    </location>
</feature>
<keyword evidence="2" id="KW-1185">Reference proteome</keyword>